<dbReference type="SUPFAM" id="SSF103647">
    <property type="entry name" value="TSP type-3 repeat"/>
    <property type="match status" value="1"/>
</dbReference>
<reference evidence="2" key="1">
    <citation type="journal article" date="2021" name="PeerJ">
        <title>Extensive microbial diversity within the chicken gut microbiome revealed by metagenomics and culture.</title>
        <authorList>
            <person name="Gilroy R."/>
            <person name="Ravi A."/>
            <person name="Getino M."/>
            <person name="Pursley I."/>
            <person name="Horton D.L."/>
            <person name="Alikhan N.F."/>
            <person name="Baker D."/>
            <person name="Gharbi K."/>
            <person name="Hall N."/>
            <person name="Watson M."/>
            <person name="Adriaenssens E.M."/>
            <person name="Foster-Nyarko E."/>
            <person name="Jarju S."/>
            <person name="Secka A."/>
            <person name="Antonio M."/>
            <person name="Oren A."/>
            <person name="Chaudhuri R.R."/>
            <person name="La Ragione R."/>
            <person name="Hildebrand F."/>
            <person name="Pallen M.J."/>
        </authorList>
    </citation>
    <scope>NUCLEOTIDE SEQUENCE</scope>
    <source>
        <strain evidence="2">ChiBcec1-1630</strain>
    </source>
</reference>
<dbReference type="Proteomes" id="UP000823922">
    <property type="component" value="Unassembled WGS sequence"/>
</dbReference>
<evidence type="ECO:0000313" key="3">
    <source>
        <dbReference type="Proteomes" id="UP000823922"/>
    </source>
</evidence>
<reference evidence="2" key="2">
    <citation type="submission" date="2021-04" db="EMBL/GenBank/DDBJ databases">
        <authorList>
            <person name="Gilroy R."/>
        </authorList>
    </citation>
    <scope>NUCLEOTIDE SEQUENCE</scope>
    <source>
        <strain evidence="2">ChiBcec1-1630</strain>
    </source>
</reference>
<evidence type="ECO:0000256" key="1">
    <source>
        <dbReference type="SAM" id="SignalP"/>
    </source>
</evidence>
<comment type="caution">
    <text evidence="2">The sequence shown here is derived from an EMBL/GenBank/DDBJ whole genome shotgun (WGS) entry which is preliminary data.</text>
</comment>
<sequence length="95" mass="10158">MKRLTAGLITAALIFTLGGTTAFASGHCHRSRELCYPSCAYCDGPAYHCADADGDGICDAFSDSDNDGVCDHHAEYVQESRHSAYSGGHHGHRCH</sequence>
<organism evidence="2 3">
    <name type="scientific">Candidatus Eisenbergiella intestinigallinarum</name>
    <dbReference type="NCBI Taxonomy" id="2838549"/>
    <lineage>
        <taxon>Bacteria</taxon>
        <taxon>Bacillati</taxon>
        <taxon>Bacillota</taxon>
        <taxon>Clostridia</taxon>
        <taxon>Lachnospirales</taxon>
        <taxon>Lachnospiraceae</taxon>
        <taxon>Eisenbergiella</taxon>
    </lineage>
</organism>
<proteinExistence type="predicted"/>
<protein>
    <submittedName>
        <fullName evidence="2">Uncharacterized protein</fullName>
    </submittedName>
</protein>
<feature type="signal peptide" evidence="1">
    <location>
        <begin position="1"/>
        <end position="24"/>
    </location>
</feature>
<accession>A0A9D2TRY8</accession>
<dbReference type="AlphaFoldDB" id="A0A9D2TRY8"/>
<dbReference type="EMBL" id="DWVS01000068">
    <property type="protein sequence ID" value="HJC86955.1"/>
    <property type="molecule type" value="Genomic_DNA"/>
</dbReference>
<name>A0A9D2TRY8_9FIRM</name>
<feature type="chain" id="PRO_5038866408" evidence="1">
    <location>
        <begin position="25"/>
        <end position="95"/>
    </location>
</feature>
<evidence type="ECO:0000313" key="2">
    <source>
        <dbReference type="EMBL" id="HJC86955.1"/>
    </source>
</evidence>
<keyword evidence="1" id="KW-0732">Signal</keyword>
<dbReference type="GO" id="GO:0005509">
    <property type="term" value="F:calcium ion binding"/>
    <property type="evidence" value="ECO:0007669"/>
    <property type="project" value="InterPro"/>
</dbReference>
<gene>
    <name evidence="2" type="ORF">H9926_02940</name>
</gene>
<dbReference type="InterPro" id="IPR028974">
    <property type="entry name" value="TSP_type-3_rpt"/>
</dbReference>